<protein>
    <submittedName>
        <fullName evidence="1">Uncharacterized protein</fullName>
    </submittedName>
</protein>
<organism evidence="1 2">
    <name type="scientific">Flavobacterium suncheonense GH29-5 = DSM 17707</name>
    <dbReference type="NCBI Taxonomy" id="1121899"/>
    <lineage>
        <taxon>Bacteria</taxon>
        <taxon>Pseudomonadati</taxon>
        <taxon>Bacteroidota</taxon>
        <taxon>Flavobacteriia</taxon>
        <taxon>Flavobacteriales</taxon>
        <taxon>Flavobacteriaceae</taxon>
        <taxon>Flavobacterium</taxon>
    </lineage>
</organism>
<sequence>MMNKILSVVGLLSIIALTSCKRDDVPGPEEARPHAEVYLEDLAKIEDYLQSHYIKINDDNGNGKLEVTEVVMDSINAENPISIWDQTDYPLQYKIVKLYGVDFKVYFLKLDAKGDTDADGKKPCGVDKVWVSYKGNLLNGTQFDIAVNQTDFNLIDVVKGWEYIMPEFRAGYYAAPNGDGVLNPMNYGSGVMFLPSGLGYFNSYVPGETYAPLIFTFNLYDVVYLDQDSDKVLSRYEYSFNSDGTLLDTDGDGIPDVFDGDDDNDGYMTRDEIKINGTYPDFDAILDCSGTTSGVKKHLDASCH</sequence>
<dbReference type="SUPFAM" id="SSF103647">
    <property type="entry name" value="TSP type-3 repeat"/>
    <property type="match status" value="1"/>
</dbReference>
<evidence type="ECO:0000313" key="2">
    <source>
        <dbReference type="Proteomes" id="UP000030121"/>
    </source>
</evidence>
<dbReference type="PROSITE" id="PS51257">
    <property type="entry name" value="PROKAR_LIPOPROTEIN"/>
    <property type="match status" value="1"/>
</dbReference>
<dbReference type="STRING" id="1121899.GCA_000430025_00465"/>
<dbReference type="Proteomes" id="UP000030121">
    <property type="component" value="Unassembled WGS sequence"/>
</dbReference>
<dbReference type="OrthoDB" id="1424215at2"/>
<accession>A0A0A2MDC0</accession>
<dbReference type="RefSeq" id="WP_026979261.1">
    <property type="nucleotide sequence ID" value="NZ_AUCZ01000003.1"/>
</dbReference>
<dbReference type="AlphaFoldDB" id="A0A0A2MDC0"/>
<name>A0A0A2MDC0_9FLAO</name>
<dbReference type="EMBL" id="JRLW01000008">
    <property type="protein sequence ID" value="KGO89463.1"/>
    <property type="molecule type" value="Genomic_DNA"/>
</dbReference>
<evidence type="ECO:0000313" key="1">
    <source>
        <dbReference type="EMBL" id="KGO89463.1"/>
    </source>
</evidence>
<gene>
    <name evidence="1" type="ORF">Q764_06715</name>
</gene>
<dbReference type="GO" id="GO:0003755">
    <property type="term" value="F:peptidyl-prolyl cis-trans isomerase activity"/>
    <property type="evidence" value="ECO:0007669"/>
    <property type="project" value="InterPro"/>
</dbReference>
<keyword evidence="2" id="KW-1185">Reference proteome</keyword>
<dbReference type="Gene3D" id="3.10.50.40">
    <property type="match status" value="1"/>
</dbReference>
<dbReference type="GO" id="GO:0005509">
    <property type="term" value="F:calcium ion binding"/>
    <property type="evidence" value="ECO:0007669"/>
    <property type="project" value="InterPro"/>
</dbReference>
<dbReference type="InterPro" id="IPR046357">
    <property type="entry name" value="PPIase_dom_sf"/>
</dbReference>
<comment type="caution">
    <text evidence="1">The sequence shown here is derived from an EMBL/GenBank/DDBJ whole genome shotgun (WGS) entry which is preliminary data.</text>
</comment>
<dbReference type="eggNOG" id="COG0545">
    <property type="taxonomic scope" value="Bacteria"/>
</dbReference>
<dbReference type="InterPro" id="IPR028974">
    <property type="entry name" value="TSP_type-3_rpt"/>
</dbReference>
<reference evidence="1 2" key="1">
    <citation type="submission" date="2013-09" db="EMBL/GenBank/DDBJ databases">
        <authorList>
            <person name="Zeng Z."/>
            <person name="Chen C."/>
        </authorList>
    </citation>
    <scope>NUCLEOTIDE SEQUENCE [LARGE SCALE GENOMIC DNA]</scope>
    <source>
        <strain evidence="1 2">GH29-5</strain>
    </source>
</reference>
<proteinExistence type="predicted"/>